<dbReference type="Pfam" id="PF14539">
    <property type="entry name" value="DUF4442"/>
    <property type="match status" value="1"/>
</dbReference>
<proteinExistence type="predicted"/>
<keyword evidence="2" id="KW-1185">Reference proteome</keyword>
<dbReference type="InterPro" id="IPR029069">
    <property type="entry name" value="HotDog_dom_sf"/>
</dbReference>
<name>A0A1D8AWU6_9BACT</name>
<protein>
    <recommendedName>
        <fullName evidence="3">DUF4442 domain-containing protein</fullName>
    </recommendedName>
</protein>
<sequence>MKATDLALNRALGILDAPAGADHLLEMPFTPLVQNHLGTMHAAAQFALAEAASAECLQRHFGATLGPVFAVMRGVEVGYRRPATGDLLAYGQPDASTLTGLIDTLRHRGRTKAVILIDLKDRTGTLTFHGQFEWFISLAPPTPP</sequence>
<dbReference type="InterPro" id="IPR027961">
    <property type="entry name" value="DUF4442"/>
</dbReference>
<dbReference type="Proteomes" id="UP000095228">
    <property type="component" value="Chromosome"/>
</dbReference>
<evidence type="ECO:0008006" key="3">
    <source>
        <dbReference type="Google" id="ProtNLM"/>
    </source>
</evidence>
<evidence type="ECO:0000313" key="1">
    <source>
        <dbReference type="EMBL" id="AOS45357.1"/>
    </source>
</evidence>
<dbReference type="OrthoDB" id="196313at2"/>
<dbReference type="STRING" id="1838286.Verru16b_02438"/>
<dbReference type="AlphaFoldDB" id="A0A1D8AWU6"/>
<gene>
    <name evidence="1" type="ORF">Verru16b_02438</name>
</gene>
<accession>A0A1D8AWU6</accession>
<dbReference type="SUPFAM" id="SSF54637">
    <property type="entry name" value="Thioesterase/thiol ester dehydrase-isomerase"/>
    <property type="match status" value="1"/>
</dbReference>
<organism evidence="1 2">
    <name type="scientific">Lacunisphaera limnophila</name>
    <dbReference type="NCBI Taxonomy" id="1838286"/>
    <lineage>
        <taxon>Bacteria</taxon>
        <taxon>Pseudomonadati</taxon>
        <taxon>Verrucomicrobiota</taxon>
        <taxon>Opitutia</taxon>
        <taxon>Opitutales</taxon>
        <taxon>Opitutaceae</taxon>
        <taxon>Lacunisphaera</taxon>
    </lineage>
</organism>
<dbReference type="EMBL" id="CP016094">
    <property type="protein sequence ID" value="AOS45357.1"/>
    <property type="molecule type" value="Genomic_DNA"/>
</dbReference>
<dbReference type="Gene3D" id="3.10.129.10">
    <property type="entry name" value="Hotdog Thioesterase"/>
    <property type="match status" value="1"/>
</dbReference>
<dbReference type="RefSeq" id="WP_069962513.1">
    <property type="nucleotide sequence ID" value="NZ_CP016094.1"/>
</dbReference>
<reference evidence="1 2" key="1">
    <citation type="submission" date="2016-06" db="EMBL/GenBank/DDBJ databases">
        <title>Three novel species with peptidoglycan cell walls form the new genus Lacunisphaera gen. nov. in the family Opitutaceae of the verrucomicrobial subdivision 4.</title>
        <authorList>
            <person name="Rast P."/>
            <person name="Gloeckner I."/>
            <person name="Jogler M."/>
            <person name="Boedeker C."/>
            <person name="Jeske O."/>
            <person name="Wiegand S."/>
            <person name="Reinhardt R."/>
            <person name="Schumann P."/>
            <person name="Rohde M."/>
            <person name="Spring S."/>
            <person name="Gloeckner F.O."/>
            <person name="Jogler C."/>
        </authorList>
    </citation>
    <scope>NUCLEOTIDE SEQUENCE [LARGE SCALE GENOMIC DNA]</scope>
    <source>
        <strain evidence="1 2">IG16b</strain>
    </source>
</reference>
<evidence type="ECO:0000313" key="2">
    <source>
        <dbReference type="Proteomes" id="UP000095228"/>
    </source>
</evidence>
<dbReference type="KEGG" id="obg:Verru16b_02438"/>